<dbReference type="SUPFAM" id="SSF52540">
    <property type="entry name" value="P-loop containing nucleoside triphosphate hydrolases"/>
    <property type="match status" value="2"/>
</dbReference>
<dbReference type="GO" id="GO:0005524">
    <property type="term" value="F:ATP binding"/>
    <property type="evidence" value="ECO:0007669"/>
    <property type="project" value="InterPro"/>
</dbReference>
<dbReference type="PANTHER" id="PTHR45766:SF6">
    <property type="entry name" value="SWI_SNF-RELATED MATRIX-ASSOCIATED ACTIN-DEPENDENT REGULATOR OF CHROMATIN SUBFAMILY A-LIKE PROTEIN 1"/>
    <property type="match status" value="1"/>
</dbReference>
<dbReference type="GO" id="GO:0031297">
    <property type="term" value="P:replication fork processing"/>
    <property type="evidence" value="ECO:0007669"/>
    <property type="project" value="TreeGrafter"/>
</dbReference>
<dbReference type="PANTHER" id="PTHR45766">
    <property type="entry name" value="DNA ANNEALING HELICASE AND ENDONUCLEASE ZRANB3 FAMILY MEMBER"/>
    <property type="match status" value="1"/>
</dbReference>
<dbReference type="STRING" id="7370.A0A1I8M8W1"/>
<feature type="region of interest" description="Disordered" evidence="5">
    <location>
        <begin position="67"/>
        <end position="106"/>
    </location>
</feature>
<dbReference type="RefSeq" id="XP_005192129.2">
    <property type="nucleotide sequence ID" value="XM_005192072.3"/>
</dbReference>
<dbReference type="Gene3D" id="3.40.50.300">
    <property type="entry name" value="P-loop containing nucleotide triphosphate hydrolases"/>
    <property type="match status" value="1"/>
</dbReference>
<dbReference type="GO" id="GO:0043596">
    <property type="term" value="C:nuclear replication fork"/>
    <property type="evidence" value="ECO:0007669"/>
    <property type="project" value="TreeGrafter"/>
</dbReference>
<reference evidence="11" key="2">
    <citation type="submission" date="2025-04" db="UniProtKB">
        <authorList>
            <consortium name="RefSeq"/>
        </authorList>
    </citation>
    <scope>IDENTIFICATION</scope>
    <source>
        <strain evidence="11">Aabys</strain>
    </source>
</reference>
<protein>
    <submittedName>
        <fullName evidence="11">SWI/SNF-related matrix-associated actin-dependent regulator of chromatin subfamily A-like protein 1</fullName>
    </submittedName>
</protein>
<dbReference type="InterPro" id="IPR014001">
    <property type="entry name" value="Helicase_ATP-bd"/>
</dbReference>
<keyword evidence="2" id="KW-0378">Hydrolase</keyword>
<dbReference type="FunFam" id="3.40.50.10810:FF:000066">
    <property type="entry name" value="Uncharacterized protein (Fragment)"/>
    <property type="match status" value="1"/>
</dbReference>
<dbReference type="InterPro" id="IPR049730">
    <property type="entry name" value="SNF2/RAD54-like_C"/>
</dbReference>
<dbReference type="CDD" id="cd18793">
    <property type="entry name" value="SF2_C_SNF"/>
    <property type="match status" value="1"/>
</dbReference>
<comment type="similarity">
    <text evidence="4">Belongs to the SNF2/RAD54 helicase family. SMARCAL1 subfamily.</text>
</comment>
<organism evidence="9">
    <name type="scientific">Musca domestica</name>
    <name type="common">House fly</name>
    <dbReference type="NCBI Taxonomy" id="7370"/>
    <lineage>
        <taxon>Eukaryota</taxon>
        <taxon>Metazoa</taxon>
        <taxon>Ecdysozoa</taxon>
        <taxon>Arthropoda</taxon>
        <taxon>Hexapoda</taxon>
        <taxon>Insecta</taxon>
        <taxon>Pterygota</taxon>
        <taxon>Neoptera</taxon>
        <taxon>Endopterygota</taxon>
        <taxon>Diptera</taxon>
        <taxon>Brachycera</taxon>
        <taxon>Muscomorpha</taxon>
        <taxon>Muscoidea</taxon>
        <taxon>Muscidae</taxon>
        <taxon>Musca</taxon>
    </lineage>
</organism>
<dbReference type="EnsemblMetazoa" id="MDOA002427-RB">
    <property type="protein sequence ID" value="MDOA002427-PB"/>
    <property type="gene ID" value="MDOA002427"/>
</dbReference>
<evidence type="ECO:0000259" key="7">
    <source>
        <dbReference type="PROSITE" id="PS51194"/>
    </source>
</evidence>
<proteinExistence type="inferred from homology"/>
<dbReference type="SMART" id="SM00490">
    <property type="entry name" value="HELICc"/>
    <property type="match status" value="1"/>
</dbReference>
<dbReference type="InterPro" id="IPR010003">
    <property type="entry name" value="HARP_dom"/>
</dbReference>
<sequence length="801" mass="89137">MSCSAAEIAEKKRIALEKLKAKKASLVNINNNNSSKQSPQAVVTAPSICKSVAPGITGNLISSINATNNKNNSKADPPNTAMPVPSLNKTGPPLNKPAPPLSKPAGPVLAVPSAENRASSFLNAMKSSNIFKQRQELQHPARDAAHPYKRPTSNEVTMGDFYKKKSLDGGNGKNYIQNGGAQTNTAQTQKNVAPVFLNSVSCKVAMINAQRFEVQPSSFHNKLIEVFKSIPSKTYDPQTRFWNFALTEYKLLQDRVNNLKPDVVMGVIPKAILNLCLAPAKRVDSSCLESLEPTLANKLMPFQREGVSFAISQNGRCMICDEMGLGKTYQAIAVADFYREDWPLFICTTASTRDSWANHIRELLPYIPLHYIQVLNSNQQYIGDCKVLITSYSMMERNIQQITDRKFGFLIFDESHNLKNPKAKCTMVADRLSQQAKHVILLSGTPALSKPVELFSQLQMIDRKFMSYIDFTTRYCDGKQTNFGWDANGQSNLKELNVVLKLKFMIRRTKAEVLNDLAEKFRETVVLDPSLVWSNEEIKESLSTVAKTFQSSKGHEREQILLRFYAQTAEVKTKAVCAYLKQQVKEPKKFIVFAHHRVMLDAICDCLGKLKVTFIRIDGSTRKQDRGEFIDAFQKKPSCKVAVLSLGACNSGITLTAAELILFAELTWNPSTLAQAESRAHRIGQQNPVTCRYLMASKTADDIIWNMLKAKQDVLNKAGIFCENLQDATLTSAPTTSNKIEKYFSPAKPASAASVFSPSESCKKTATPKPTVDNLNISKEIENIEDFFQDDDDDAFKDIVC</sequence>
<dbReference type="InterPro" id="IPR001650">
    <property type="entry name" value="Helicase_C-like"/>
</dbReference>
<dbReference type="PROSITE" id="PS51194">
    <property type="entry name" value="HELICASE_CTER"/>
    <property type="match status" value="1"/>
</dbReference>
<evidence type="ECO:0000256" key="2">
    <source>
        <dbReference type="ARBA" id="ARBA00022801"/>
    </source>
</evidence>
<evidence type="ECO:0000313" key="11">
    <source>
        <dbReference type="RefSeq" id="XP_005192129.2"/>
    </source>
</evidence>
<dbReference type="Pfam" id="PF00271">
    <property type="entry name" value="Helicase_C"/>
    <property type="match status" value="1"/>
</dbReference>
<evidence type="ECO:0000313" key="9">
    <source>
        <dbReference type="EnsemblMetazoa" id="MDOA002427-PA"/>
    </source>
</evidence>
<dbReference type="GO" id="GO:0016787">
    <property type="term" value="F:hydrolase activity"/>
    <property type="evidence" value="ECO:0007669"/>
    <property type="project" value="UniProtKB-KW"/>
</dbReference>
<dbReference type="GO" id="GO:0006281">
    <property type="term" value="P:DNA repair"/>
    <property type="evidence" value="ECO:0007669"/>
    <property type="project" value="TreeGrafter"/>
</dbReference>
<name>A0A1I8M8W1_MUSDO</name>
<evidence type="ECO:0000256" key="3">
    <source>
        <dbReference type="ARBA" id="ARBA00023242"/>
    </source>
</evidence>
<keyword evidence="3" id="KW-0539">Nucleus</keyword>
<dbReference type="SMART" id="SM00487">
    <property type="entry name" value="DEXDc"/>
    <property type="match status" value="1"/>
</dbReference>
<feature type="domain" description="Helicase C-terminal" evidence="7">
    <location>
        <begin position="579"/>
        <end position="733"/>
    </location>
</feature>
<evidence type="ECO:0000256" key="5">
    <source>
        <dbReference type="SAM" id="MobiDB-lite"/>
    </source>
</evidence>
<dbReference type="Pfam" id="PF07443">
    <property type="entry name" value="HARP"/>
    <property type="match status" value="1"/>
</dbReference>
<dbReference type="InterPro" id="IPR027417">
    <property type="entry name" value="P-loop_NTPase"/>
</dbReference>
<dbReference type="Gene3D" id="3.40.50.10810">
    <property type="entry name" value="Tandem AAA-ATPase domain"/>
    <property type="match status" value="1"/>
</dbReference>
<dbReference type="Proteomes" id="UP001652621">
    <property type="component" value="Unplaced"/>
</dbReference>
<evidence type="ECO:0000256" key="4">
    <source>
        <dbReference type="PROSITE-ProRule" id="PRU00800"/>
    </source>
</evidence>
<dbReference type="AlphaFoldDB" id="A0A1I8M8W1"/>
<accession>A0A1I8M8W1</accession>
<dbReference type="KEGG" id="mde:101890065"/>
<evidence type="ECO:0000256" key="1">
    <source>
        <dbReference type="ARBA" id="ARBA00004123"/>
    </source>
</evidence>
<evidence type="ECO:0000313" key="10">
    <source>
        <dbReference type="Proteomes" id="UP001652621"/>
    </source>
</evidence>
<evidence type="ECO:0000259" key="6">
    <source>
        <dbReference type="PROSITE" id="PS51192"/>
    </source>
</evidence>
<dbReference type="Pfam" id="PF00176">
    <property type="entry name" value="SNF2-rel_dom"/>
    <property type="match status" value="1"/>
</dbReference>
<feature type="domain" description="Helicase ATP-binding" evidence="6">
    <location>
        <begin position="308"/>
        <end position="464"/>
    </location>
</feature>
<feature type="domain" description="HARP" evidence="8">
    <location>
        <begin position="193"/>
        <end position="269"/>
    </location>
</feature>
<dbReference type="CDD" id="cd18010">
    <property type="entry name" value="DEXHc_HARP_SMARCAL1"/>
    <property type="match status" value="1"/>
</dbReference>
<dbReference type="VEuPathDB" id="VectorBase:MDOA002427"/>
<dbReference type="PROSITE" id="PS51467">
    <property type="entry name" value="HARP"/>
    <property type="match status" value="1"/>
</dbReference>
<dbReference type="PROSITE" id="PS51192">
    <property type="entry name" value="HELICASE_ATP_BIND_1"/>
    <property type="match status" value="1"/>
</dbReference>
<dbReference type="eggNOG" id="KOG1000">
    <property type="taxonomic scope" value="Eukaryota"/>
</dbReference>
<evidence type="ECO:0000259" key="8">
    <source>
        <dbReference type="PROSITE" id="PS51467"/>
    </source>
</evidence>
<comment type="subcellular location">
    <subcellularLocation>
        <location evidence="1">Nucleus</location>
    </subcellularLocation>
</comment>
<reference evidence="9" key="1">
    <citation type="submission" date="2020-05" db="UniProtKB">
        <authorList>
            <consortium name="EnsemblMetazoa"/>
        </authorList>
    </citation>
    <scope>IDENTIFICATION</scope>
    <source>
        <strain evidence="9">Aabys</strain>
    </source>
</reference>
<dbReference type="EnsemblMetazoa" id="MDOA002427-RA">
    <property type="protein sequence ID" value="MDOA002427-PA"/>
    <property type="gene ID" value="MDOA002427"/>
</dbReference>
<dbReference type="VEuPathDB" id="VectorBase:MDOMA2_012194"/>
<dbReference type="InterPro" id="IPR000330">
    <property type="entry name" value="SNF2_N"/>
</dbReference>
<keyword evidence="10" id="KW-1185">Reference proteome</keyword>
<gene>
    <name evidence="9" type="primary">101890065</name>
    <name evidence="11" type="synonym">LOC101890065</name>
</gene>
<dbReference type="InterPro" id="IPR038718">
    <property type="entry name" value="SNF2-like_sf"/>
</dbReference>
<dbReference type="OrthoDB" id="2801544at2759"/>